<sequence>MNKELKVSPSIAAGNLMRLEDEVRKLEMSGADSIHFDVMDGHFVPLLTIGIPFIEQMRKITSMHLDVHIMVTNPDFSFENYLAAGADTLSFHIETSLHPHRICTKIKDAGKRAGIALNPATHWKDIEYLLPTLDQVTLMTVNPGFSRQAHIPSVHKKILELSKFRGENNLKFDIMIDGGVSHENANTLAKLGVDIVVAGGAVFNFEDYKEAIAKIKKASSSN</sequence>
<accession>A0A833JCV1</accession>
<keyword evidence="16" id="KW-1185">Reference proteome</keyword>
<comment type="cofactor">
    <cofactor evidence="3">
        <name>Co(2+)</name>
        <dbReference type="ChEBI" id="CHEBI:48828"/>
    </cofactor>
</comment>
<dbReference type="HAMAP" id="MF_02227">
    <property type="entry name" value="RPE"/>
    <property type="match status" value="1"/>
</dbReference>
<comment type="cofactor">
    <cofactor evidence="2">
        <name>Mn(2+)</name>
        <dbReference type="ChEBI" id="CHEBI:29035"/>
    </cofactor>
</comment>
<evidence type="ECO:0000256" key="2">
    <source>
        <dbReference type="ARBA" id="ARBA00001936"/>
    </source>
</evidence>
<evidence type="ECO:0000256" key="14">
    <source>
        <dbReference type="PIRSR" id="PIRSR001461-3"/>
    </source>
</evidence>
<dbReference type="Gene3D" id="3.20.20.70">
    <property type="entry name" value="Aldolase class I"/>
    <property type="match status" value="1"/>
</dbReference>
<dbReference type="NCBIfam" id="TIGR01163">
    <property type="entry name" value="rpe"/>
    <property type="match status" value="1"/>
</dbReference>
<comment type="cofactor">
    <cofactor evidence="4">
        <name>Zn(2+)</name>
        <dbReference type="ChEBI" id="CHEBI:29105"/>
    </cofactor>
</comment>
<dbReference type="InterPro" id="IPR026019">
    <property type="entry name" value="Ribul_P_3_epim"/>
</dbReference>
<dbReference type="PIRSF" id="PIRSF001461">
    <property type="entry name" value="RPE"/>
    <property type="match status" value="1"/>
</dbReference>
<feature type="active site" description="Proton donor" evidence="10 12">
    <location>
        <position position="177"/>
    </location>
</feature>
<dbReference type="CDD" id="cd00429">
    <property type="entry name" value="RPE"/>
    <property type="match status" value="1"/>
</dbReference>
<feature type="binding site" evidence="10 14">
    <location>
        <position position="68"/>
    </location>
    <ligand>
        <name>substrate</name>
    </ligand>
</feature>
<evidence type="ECO:0000313" key="15">
    <source>
        <dbReference type="EMBL" id="KAB8030941.1"/>
    </source>
</evidence>
<feature type="active site" description="Proton acceptor" evidence="10 12">
    <location>
        <position position="37"/>
    </location>
</feature>
<evidence type="ECO:0000256" key="3">
    <source>
        <dbReference type="ARBA" id="ARBA00001941"/>
    </source>
</evidence>
<evidence type="ECO:0000256" key="8">
    <source>
        <dbReference type="ARBA" id="ARBA00022723"/>
    </source>
</evidence>
<feature type="binding site" evidence="10 13">
    <location>
        <position position="68"/>
    </location>
    <ligand>
        <name>a divalent metal cation</name>
        <dbReference type="ChEBI" id="CHEBI:60240"/>
    </ligand>
</feature>
<dbReference type="SUPFAM" id="SSF51366">
    <property type="entry name" value="Ribulose-phoshate binding barrel"/>
    <property type="match status" value="1"/>
</dbReference>
<dbReference type="InterPro" id="IPR011060">
    <property type="entry name" value="RibuloseP-bd_barrel"/>
</dbReference>
<feature type="binding site" evidence="14">
    <location>
        <position position="179"/>
    </location>
    <ligand>
        <name>substrate</name>
    </ligand>
</feature>
<dbReference type="NCBIfam" id="NF004076">
    <property type="entry name" value="PRK05581.1-4"/>
    <property type="match status" value="1"/>
</dbReference>
<keyword evidence="13" id="KW-0170">Cobalt</keyword>
<evidence type="ECO:0000256" key="12">
    <source>
        <dbReference type="PIRSR" id="PIRSR001461-1"/>
    </source>
</evidence>
<dbReference type="GO" id="GO:0004750">
    <property type="term" value="F:D-ribulose-phosphate 3-epimerase activity"/>
    <property type="evidence" value="ECO:0007669"/>
    <property type="project" value="UniProtKB-UniRule"/>
</dbReference>
<dbReference type="EC" id="5.1.3.1" evidence="7 10"/>
<reference evidence="15 16" key="1">
    <citation type="submission" date="2019-10" db="EMBL/GenBank/DDBJ databases">
        <title>New genus of Silvanigrellaceae.</title>
        <authorList>
            <person name="Pitt A."/>
            <person name="Hahn M.W."/>
        </authorList>
    </citation>
    <scope>NUCLEOTIDE SEQUENCE [LARGE SCALE GENOMIC DNA]</scope>
    <source>
        <strain evidence="15 16">33A1-SZDP</strain>
    </source>
</reference>
<evidence type="ECO:0000256" key="5">
    <source>
        <dbReference type="ARBA" id="ARBA00001954"/>
    </source>
</evidence>
<evidence type="ECO:0000256" key="1">
    <source>
        <dbReference type="ARBA" id="ARBA00001782"/>
    </source>
</evidence>
<evidence type="ECO:0000256" key="10">
    <source>
        <dbReference type="HAMAP-Rule" id="MF_02227"/>
    </source>
</evidence>
<evidence type="ECO:0000313" key="16">
    <source>
        <dbReference type="Proteomes" id="UP000442694"/>
    </source>
</evidence>
<dbReference type="GO" id="GO:0005737">
    <property type="term" value="C:cytoplasm"/>
    <property type="evidence" value="ECO:0007669"/>
    <property type="project" value="UniProtKB-ARBA"/>
</dbReference>
<evidence type="ECO:0000256" key="13">
    <source>
        <dbReference type="PIRSR" id="PIRSR001461-2"/>
    </source>
</evidence>
<organism evidence="15 16">
    <name type="scientific">Fluviispira multicolorata</name>
    <dbReference type="NCBI Taxonomy" id="2654512"/>
    <lineage>
        <taxon>Bacteria</taxon>
        <taxon>Pseudomonadati</taxon>
        <taxon>Bdellovibrionota</taxon>
        <taxon>Oligoflexia</taxon>
        <taxon>Silvanigrellales</taxon>
        <taxon>Silvanigrellaceae</taxon>
        <taxon>Fluviispira</taxon>
    </lineage>
</organism>
<proteinExistence type="inferred from homology"/>
<evidence type="ECO:0000256" key="11">
    <source>
        <dbReference type="PIRNR" id="PIRNR001461"/>
    </source>
</evidence>
<dbReference type="GO" id="GO:0006098">
    <property type="term" value="P:pentose-phosphate shunt"/>
    <property type="evidence" value="ECO:0007669"/>
    <property type="project" value="UniProtKB-UniRule"/>
</dbReference>
<comment type="caution">
    <text evidence="15">The sequence shown here is derived from an EMBL/GenBank/DDBJ whole genome shotgun (WGS) entry which is preliminary data.</text>
</comment>
<gene>
    <name evidence="10 15" type="primary">rpe</name>
    <name evidence="15" type="ORF">GCL57_08205</name>
</gene>
<feature type="binding site" evidence="10 13">
    <location>
        <position position="37"/>
    </location>
    <ligand>
        <name>a divalent metal cation</name>
        <dbReference type="ChEBI" id="CHEBI:60240"/>
    </ligand>
</feature>
<evidence type="ECO:0000256" key="7">
    <source>
        <dbReference type="ARBA" id="ARBA00013188"/>
    </source>
</evidence>
<keyword evidence="13" id="KW-0862">Zinc</keyword>
<dbReference type="InterPro" id="IPR000056">
    <property type="entry name" value="Ribul_P_3_epim-like"/>
</dbReference>
<evidence type="ECO:0000256" key="4">
    <source>
        <dbReference type="ARBA" id="ARBA00001947"/>
    </source>
</evidence>
<dbReference type="PANTHER" id="PTHR11749">
    <property type="entry name" value="RIBULOSE-5-PHOSPHATE-3-EPIMERASE"/>
    <property type="match status" value="1"/>
</dbReference>
<dbReference type="RefSeq" id="WP_152212868.1">
    <property type="nucleotide sequence ID" value="NZ_WFLN01000006.1"/>
</dbReference>
<evidence type="ECO:0000256" key="9">
    <source>
        <dbReference type="ARBA" id="ARBA00023235"/>
    </source>
</evidence>
<name>A0A833JCV1_9BACT</name>
<dbReference type="FunFam" id="3.20.20.70:FF:000004">
    <property type="entry name" value="Ribulose-phosphate 3-epimerase"/>
    <property type="match status" value="1"/>
</dbReference>
<comment type="pathway">
    <text evidence="10">Carbohydrate degradation.</text>
</comment>
<dbReference type="Proteomes" id="UP000442694">
    <property type="component" value="Unassembled WGS sequence"/>
</dbReference>
<feature type="binding site" evidence="10 13">
    <location>
        <position position="35"/>
    </location>
    <ligand>
        <name>a divalent metal cation</name>
        <dbReference type="ChEBI" id="CHEBI:60240"/>
    </ligand>
</feature>
<comment type="caution">
    <text evidence="10">Lacks conserved residue(s) required for the propagation of feature annotation.</text>
</comment>
<dbReference type="Pfam" id="PF00834">
    <property type="entry name" value="Ribul_P_3_epim"/>
    <property type="match status" value="1"/>
</dbReference>
<dbReference type="GO" id="GO:0046872">
    <property type="term" value="F:metal ion binding"/>
    <property type="evidence" value="ECO:0007669"/>
    <property type="project" value="UniProtKB-UniRule"/>
</dbReference>
<feature type="binding site" evidence="10">
    <location>
        <begin position="177"/>
        <end position="179"/>
    </location>
    <ligand>
        <name>substrate</name>
    </ligand>
</feature>
<dbReference type="InterPro" id="IPR013785">
    <property type="entry name" value="Aldolase_TIM"/>
</dbReference>
<comment type="catalytic activity">
    <reaction evidence="1 10 11">
        <text>D-ribulose 5-phosphate = D-xylulose 5-phosphate</text>
        <dbReference type="Rhea" id="RHEA:13677"/>
        <dbReference type="ChEBI" id="CHEBI:57737"/>
        <dbReference type="ChEBI" id="CHEBI:58121"/>
        <dbReference type="EC" id="5.1.3.1"/>
    </reaction>
</comment>
<feature type="binding site" evidence="10 14">
    <location>
        <position position="10"/>
    </location>
    <ligand>
        <name>substrate</name>
    </ligand>
</feature>
<dbReference type="GO" id="GO:0019323">
    <property type="term" value="P:pentose catabolic process"/>
    <property type="evidence" value="ECO:0007669"/>
    <property type="project" value="UniProtKB-UniRule"/>
</dbReference>
<protein>
    <recommendedName>
        <fullName evidence="7 10">Ribulose-phosphate 3-epimerase</fullName>
        <ecNumber evidence="7 10">5.1.3.1</ecNumber>
    </recommendedName>
</protein>
<dbReference type="AlphaFoldDB" id="A0A833JCV1"/>
<keyword evidence="10 11" id="KW-0119">Carbohydrate metabolism</keyword>
<keyword evidence="13" id="KW-0464">Manganese</keyword>
<keyword evidence="8 10" id="KW-0479">Metal-binding</keyword>
<dbReference type="EMBL" id="WFLN01000006">
    <property type="protein sequence ID" value="KAB8030941.1"/>
    <property type="molecule type" value="Genomic_DNA"/>
</dbReference>
<evidence type="ECO:0000256" key="6">
    <source>
        <dbReference type="ARBA" id="ARBA00009541"/>
    </source>
</evidence>
<comment type="similarity">
    <text evidence="6 10 11">Belongs to the ribulose-phosphate 3-epimerase family.</text>
</comment>
<comment type="cofactor">
    <cofactor evidence="10 13">
        <name>a divalent metal cation</name>
        <dbReference type="ChEBI" id="CHEBI:60240"/>
    </cofactor>
    <text evidence="10 13">Binds 1 divalent metal cation per subunit.</text>
</comment>
<comment type="cofactor">
    <cofactor evidence="5">
        <name>Fe(2+)</name>
        <dbReference type="ChEBI" id="CHEBI:29033"/>
    </cofactor>
</comment>
<comment type="function">
    <text evidence="10">Catalyzes the reversible epimerization of D-ribulose 5-phosphate to D-xylulose 5-phosphate.</text>
</comment>
<feature type="binding site" evidence="10 13">
    <location>
        <position position="177"/>
    </location>
    <ligand>
        <name>a divalent metal cation</name>
        <dbReference type="ChEBI" id="CHEBI:60240"/>
    </ligand>
</feature>
<keyword evidence="9 10" id="KW-0413">Isomerase</keyword>